<dbReference type="Pfam" id="PF07730">
    <property type="entry name" value="HisKA_3"/>
    <property type="match status" value="1"/>
</dbReference>
<feature type="transmembrane region" description="Helical" evidence="9">
    <location>
        <begin position="78"/>
        <end position="96"/>
    </location>
</feature>
<evidence type="ECO:0000256" key="9">
    <source>
        <dbReference type="SAM" id="Phobius"/>
    </source>
</evidence>
<feature type="transmembrane region" description="Helical" evidence="9">
    <location>
        <begin position="48"/>
        <end position="71"/>
    </location>
</feature>
<dbReference type="InterPro" id="IPR003594">
    <property type="entry name" value="HATPase_dom"/>
</dbReference>
<dbReference type="InterPro" id="IPR050482">
    <property type="entry name" value="Sensor_HK_TwoCompSys"/>
</dbReference>
<keyword evidence="7" id="KW-0067">ATP-binding</keyword>
<dbReference type="AlphaFoldDB" id="A0A0N9HVY7"/>
<keyword evidence="6" id="KW-0418">Kinase</keyword>
<accession>A0A0N9HVY7</accession>
<feature type="domain" description="Histidine kinase/HSP90-like ATPase" evidence="10">
    <location>
        <begin position="309"/>
        <end position="393"/>
    </location>
</feature>
<evidence type="ECO:0000259" key="10">
    <source>
        <dbReference type="Pfam" id="PF02518"/>
    </source>
</evidence>
<dbReference type="PANTHER" id="PTHR24421">
    <property type="entry name" value="NITRATE/NITRITE SENSOR PROTEIN NARX-RELATED"/>
    <property type="match status" value="1"/>
</dbReference>
<sequence length="394" mass="41586">MGIAKASVTGRDRDMGPPLGWWRGPAWLGWVLLISGLCVWSYNMWLVWIQVSNGLVGLIVVLVEFIAVVSIRHRPLTAVRIAAAATVFAAVVARPIQRPVGLVHSWPIDAYLVPAGIVVALAIARAQRRDMGGIASLASAAVVIATTLVAPRYGLDAMAGPLTGLVVAITTGYALNDSRLARKETEQERQKRSNLQQRTRIARELHDVIGHHLSMIAVRTDSAQYRISGVTPEIQEEFTALGTAAREALTEARRLIGVLREDGAEAEHFPQPAVDDIADLVRSAAASGARVELDIDDPLPAVPAVVGLAAYRIVQESLSNAMRHSPGAPITVCVTASGKGIEVSIDNGPSGHVSTAGGGTGLAGISERVGMVGGECTAGRRADGGFRVWARLPG</sequence>
<dbReference type="GO" id="GO:0000155">
    <property type="term" value="F:phosphorelay sensor kinase activity"/>
    <property type="evidence" value="ECO:0007669"/>
    <property type="project" value="InterPro"/>
</dbReference>
<evidence type="ECO:0000256" key="4">
    <source>
        <dbReference type="ARBA" id="ARBA00022679"/>
    </source>
</evidence>
<keyword evidence="3" id="KW-0597">Phosphoprotein</keyword>
<keyword evidence="4" id="KW-0808">Transferase</keyword>
<keyword evidence="5" id="KW-0547">Nucleotide-binding</keyword>
<keyword evidence="9" id="KW-0472">Membrane</keyword>
<dbReference type="STRING" id="860235.AOZ06_03620"/>
<evidence type="ECO:0000256" key="1">
    <source>
        <dbReference type="ARBA" id="ARBA00000085"/>
    </source>
</evidence>
<feature type="domain" description="Signal transduction histidine kinase subgroup 3 dimerisation and phosphoacceptor" evidence="11">
    <location>
        <begin position="198"/>
        <end position="262"/>
    </location>
</feature>
<dbReference type="RefSeq" id="WP_054288106.1">
    <property type="nucleotide sequence ID" value="NZ_CP012752.1"/>
</dbReference>
<organism evidence="12 13">
    <name type="scientific">Kibdelosporangium phytohabitans</name>
    <dbReference type="NCBI Taxonomy" id="860235"/>
    <lineage>
        <taxon>Bacteria</taxon>
        <taxon>Bacillati</taxon>
        <taxon>Actinomycetota</taxon>
        <taxon>Actinomycetes</taxon>
        <taxon>Pseudonocardiales</taxon>
        <taxon>Pseudonocardiaceae</taxon>
        <taxon>Kibdelosporangium</taxon>
    </lineage>
</organism>
<evidence type="ECO:0000256" key="8">
    <source>
        <dbReference type="ARBA" id="ARBA00023012"/>
    </source>
</evidence>
<feature type="transmembrane region" description="Helical" evidence="9">
    <location>
        <begin position="131"/>
        <end position="151"/>
    </location>
</feature>
<feature type="transmembrane region" description="Helical" evidence="9">
    <location>
        <begin position="21"/>
        <end position="42"/>
    </location>
</feature>
<evidence type="ECO:0000313" key="12">
    <source>
        <dbReference type="EMBL" id="ALG06130.1"/>
    </source>
</evidence>
<dbReference type="SUPFAM" id="SSF55874">
    <property type="entry name" value="ATPase domain of HSP90 chaperone/DNA topoisomerase II/histidine kinase"/>
    <property type="match status" value="1"/>
</dbReference>
<dbReference type="EC" id="2.7.13.3" evidence="2"/>
<dbReference type="EMBL" id="CP012752">
    <property type="protein sequence ID" value="ALG06130.1"/>
    <property type="molecule type" value="Genomic_DNA"/>
</dbReference>
<dbReference type="GO" id="GO:0016020">
    <property type="term" value="C:membrane"/>
    <property type="evidence" value="ECO:0007669"/>
    <property type="project" value="InterPro"/>
</dbReference>
<dbReference type="Pfam" id="PF02518">
    <property type="entry name" value="HATPase_c"/>
    <property type="match status" value="1"/>
</dbReference>
<keyword evidence="9" id="KW-0812">Transmembrane</keyword>
<gene>
    <name evidence="12" type="ORF">AOZ06_03620</name>
</gene>
<feature type="transmembrane region" description="Helical" evidence="9">
    <location>
        <begin position="108"/>
        <end position="124"/>
    </location>
</feature>
<dbReference type="InterPro" id="IPR011712">
    <property type="entry name" value="Sig_transdc_His_kin_sub3_dim/P"/>
</dbReference>
<comment type="catalytic activity">
    <reaction evidence="1">
        <text>ATP + protein L-histidine = ADP + protein N-phospho-L-histidine.</text>
        <dbReference type="EC" id="2.7.13.3"/>
    </reaction>
</comment>
<feature type="transmembrane region" description="Helical" evidence="9">
    <location>
        <begin position="157"/>
        <end position="175"/>
    </location>
</feature>
<dbReference type="OrthoDB" id="227596at2"/>
<name>A0A0N9HVY7_9PSEU</name>
<evidence type="ECO:0000256" key="3">
    <source>
        <dbReference type="ARBA" id="ARBA00022553"/>
    </source>
</evidence>
<dbReference type="Gene3D" id="3.30.565.10">
    <property type="entry name" value="Histidine kinase-like ATPase, C-terminal domain"/>
    <property type="match status" value="1"/>
</dbReference>
<evidence type="ECO:0000256" key="6">
    <source>
        <dbReference type="ARBA" id="ARBA00022777"/>
    </source>
</evidence>
<evidence type="ECO:0000259" key="11">
    <source>
        <dbReference type="Pfam" id="PF07730"/>
    </source>
</evidence>
<dbReference type="GO" id="GO:0046983">
    <property type="term" value="F:protein dimerization activity"/>
    <property type="evidence" value="ECO:0007669"/>
    <property type="project" value="InterPro"/>
</dbReference>
<reference evidence="12 13" key="1">
    <citation type="submission" date="2015-07" db="EMBL/GenBank/DDBJ databases">
        <title>Genome sequencing of Kibdelosporangium phytohabitans.</title>
        <authorList>
            <person name="Qin S."/>
            <person name="Xing K."/>
        </authorList>
    </citation>
    <scope>NUCLEOTIDE SEQUENCE [LARGE SCALE GENOMIC DNA]</scope>
    <source>
        <strain evidence="12 13">KLBMP1111</strain>
    </source>
</reference>
<dbReference type="PANTHER" id="PTHR24421:SF10">
    <property type="entry name" value="NITRATE_NITRITE SENSOR PROTEIN NARQ"/>
    <property type="match status" value="1"/>
</dbReference>
<evidence type="ECO:0000313" key="13">
    <source>
        <dbReference type="Proteomes" id="UP000063699"/>
    </source>
</evidence>
<dbReference type="Gene3D" id="1.20.5.1930">
    <property type="match status" value="1"/>
</dbReference>
<proteinExistence type="predicted"/>
<keyword evidence="13" id="KW-1185">Reference proteome</keyword>
<dbReference type="GO" id="GO:0005524">
    <property type="term" value="F:ATP binding"/>
    <property type="evidence" value="ECO:0007669"/>
    <property type="project" value="UniProtKB-KW"/>
</dbReference>
<dbReference type="CDD" id="cd16917">
    <property type="entry name" value="HATPase_UhpB-NarQ-NarX-like"/>
    <property type="match status" value="1"/>
</dbReference>
<dbReference type="Proteomes" id="UP000063699">
    <property type="component" value="Chromosome"/>
</dbReference>
<evidence type="ECO:0000256" key="5">
    <source>
        <dbReference type="ARBA" id="ARBA00022741"/>
    </source>
</evidence>
<protein>
    <recommendedName>
        <fullName evidence="2">histidine kinase</fullName>
        <ecNumber evidence="2">2.7.13.3</ecNumber>
    </recommendedName>
</protein>
<keyword evidence="8" id="KW-0902">Two-component regulatory system</keyword>
<evidence type="ECO:0000256" key="7">
    <source>
        <dbReference type="ARBA" id="ARBA00022840"/>
    </source>
</evidence>
<evidence type="ECO:0000256" key="2">
    <source>
        <dbReference type="ARBA" id="ARBA00012438"/>
    </source>
</evidence>
<dbReference type="KEGG" id="kphy:AOZ06_03620"/>
<dbReference type="InterPro" id="IPR036890">
    <property type="entry name" value="HATPase_C_sf"/>
</dbReference>
<keyword evidence="9" id="KW-1133">Transmembrane helix</keyword>